<evidence type="ECO:0000256" key="3">
    <source>
        <dbReference type="ARBA" id="ARBA00022989"/>
    </source>
</evidence>
<protein>
    <recommendedName>
        <fullName evidence="7">G-protein coupled receptors family 2 profile 2 domain-containing protein</fullName>
    </recommendedName>
</protein>
<dbReference type="PANTHER" id="PTHR45902:SF1">
    <property type="entry name" value="LATROPHILIN RECEPTOR-LIKE PROTEIN A"/>
    <property type="match status" value="1"/>
</dbReference>
<evidence type="ECO:0000256" key="5">
    <source>
        <dbReference type="SAM" id="Phobius"/>
    </source>
</evidence>
<feature type="chain" id="PRO_5044815232" description="G-protein coupled receptors family 2 profile 2 domain-containing protein" evidence="6">
    <location>
        <begin position="21"/>
        <end position="1002"/>
    </location>
</feature>
<dbReference type="InterPro" id="IPR017981">
    <property type="entry name" value="GPCR_2-like_7TM"/>
</dbReference>
<keyword evidence="4 5" id="KW-0472">Membrane</keyword>
<feature type="transmembrane region" description="Helical" evidence="5">
    <location>
        <begin position="806"/>
        <end position="829"/>
    </location>
</feature>
<proteinExistence type="predicted"/>
<sequence>MISLTMLITVIALFPHPTKLDALTSNMMEFTKTVQHTPFNSCQGHGTITSPTRSYLDEPDWYPFNPGYITFVDMKYILSLKKTLEYLDTIENQSIRRATEIHLLYCPYNDICNFSLGLGFPSIGSPCCDTCRCDVHCKKERNCCPNFVADFDELLRIVGSELECQYPALRKPKKHVPEDSGYYFIADCPPKSSMEETMACRRSSDSYVLSEEFDFSNVTPVTNIRNGLNYRNTFCASCHGIEKDDLHYWNVLLACDSSFVFGISLKQRIIDAIISEECNITFQPPKLSEYTPKKCTPLISRCNESGSWSQYDEVIEKLCHIPFWSSFNSKYKNVFCMVCNNVKMLDNRPVCPVDFDTGTETDISFSALLNFHRQELKPLESMHCPIEMVFDPYLMKCRQLYCTSTKTLDKDKCVNILSQLDGALYETEITLFPLTKCLVTQASDVIEQISTWFEGLLSDWTDSGYSICNIDTVYKVNHVYDENFEADNNTWSSQILNSDLIFISSRWKFKVTGFYEFDRIYKLIQNITNSYIILQTRDSLNVTLLPRLIRFEQPVFDITADLSEVYSIMSSSNFTAVPLEVTELIAHAFPSVSDNKTFIPYIVQTKQSVCLQQRAGLFLILPILIPCTMIELDEQRFDWNYTEYGVYVPKLDLHVNMTDFNVVPSSDRVALRICTHAYMASQAVKDKSFAMPFEVNAILSVICTATSILCLLLTLIVYLVFPKLQTVPGKNNMLLVINLLIAQAMYLAFVFTPNSTGSICKAIGVLLHFFWLCAVFWMNMCTFHMLKVFIRLKKPNPKASTSFTVFMYTIIVTALSAIFVLTNIIKALVESDMAEMGYGPDICYISSGNMVGLTFALPVGFVVATNLVMFTLVIIKFRSIPSVEMNVKHDRNYTVIIAKLSTLTGITWIFGFLYVWTEEIVLSYFFIVLNASLGIFIMASFVLNKRVTEFLQNSLWRRNEMTSGSHLRDTLHNATYVGISSRYTVHNSTDVGTHSRDTVHQS</sequence>
<evidence type="ECO:0000256" key="2">
    <source>
        <dbReference type="ARBA" id="ARBA00022692"/>
    </source>
</evidence>
<dbReference type="Pfam" id="PF00002">
    <property type="entry name" value="7tm_2"/>
    <property type="match status" value="1"/>
</dbReference>
<feature type="transmembrane region" description="Helical" evidence="5">
    <location>
        <begin position="849"/>
        <end position="875"/>
    </location>
</feature>
<dbReference type="CDD" id="cd15039">
    <property type="entry name" value="7tmB3_Methuselah-like"/>
    <property type="match status" value="1"/>
</dbReference>
<feature type="domain" description="G-protein coupled receptors family 2 profile 2" evidence="7">
    <location>
        <begin position="696"/>
        <end position="945"/>
    </location>
</feature>
<evidence type="ECO:0000256" key="6">
    <source>
        <dbReference type="SAM" id="SignalP"/>
    </source>
</evidence>
<evidence type="ECO:0000313" key="9">
    <source>
        <dbReference type="Proteomes" id="UP001634394"/>
    </source>
</evidence>
<feature type="transmembrane region" description="Helical" evidence="5">
    <location>
        <begin position="697"/>
        <end position="721"/>
    </location>
</feature>
<feature type="transmembrane region" description="Helical" evidence="5">
    <location>
        <begin position="763"/>
        <end position="786"/>
    </location>
</feature>
<accession>A0ABD3VST8</accession>
<name>A0ABD3VST8_SINWO</name>
<feature type="transmembrane region" description="Helical" evidence="5">
    <location>
        <begin position="922"/>
        <end position="943"/>
    </location>
</feature>
<dbReference type="PANTHER" id="PTHR45902">
    <property type="entry name" value="LATROPHILIN RECEPTOR-LIKE PROTEIN A"/>
    <property type="match status" value="1"/>
</dbReference>
<keyword evidence="3 5" id="KW-1133">Transmembrane helix</keyword>
<dbReference type="AlphaFoldDB" id="A0ABD3VST8"/>
<dbReference type="Gene3D" id="1.20.1070.10">
    <property type="entry name" value="Rhodopsin 7-helix transmembrane proteins"/>
    <property type="match status" value="1"/>
</dbReference>
<dbReference type="PROSITE" id="PS50261">
    <property type="entry name" value="G_PROTEIN_RECEP_F2_4"/>
    <property type="match status" value="1"/>
</dbReference>
<feature type="signal peptide" evidence="6">
    <location>
        <begin position="1"/>
        <end position="20"/>
    </location>
</feature>
<feature type="transmembrane region" description="Helical" evidence="5">
    <location>
        <begin position="733"/>
        <end position="751"/>
    </location>
</feature>
<keyword evidence="2 5" id="KW-0812">Transmembrane</keyword>
<keyword evidence="9" id="KW-1185">Reference proteome</keyword>
<dbReference type="Proteomes" id="UP001634394">
    <property type="component" value="Unassembled WGS sequence"/>
</dbReference>
<reference evidence="8 9" key="1">
    <citation type="submission" date="2024-11" db="EMBL/GenBank/DDBJ databases">
        <title>Chromosome-level genome assembly of the freshwater bivalve Anodonta woodiana.</title>
        <authorList>
            <person name="Chen X."/>
        </authorList>
    </citation>
    <scope>NUCLEOTIDE SEQUENCE [LARGE SCALE GENOMIC DNA]</scope>
    <source>
        <strain evidence="8">MN2024</strain>
        <tissue evidence="8">Gills</tissue>
    </source>
</reference>
<evidence type="ECO:0000256" key="4">
    <source>
        <dbReference type="ARBA" id="ARBA00023136"/>
    </source>
</evidence>
<dbReference type="GO" id="GO:0016020">
    <property type="term" value="C:membrane"/>
    <property type="evidence" value="ECO:0007669"/>
    <property type="project" value="UniProtKB-SubCell"/>
</dbReference>
<feature type="transmembrane region" description="Helical" evidence="5">
    <location>
        <begin position="896"/>
        <end position="916"/>
    </location>
</feature>
<dbReference type="InterPro" id="IPR000832">
    <property type="entry name" value="GPCR_2_secretin-like"/>
</dbReference>
<comment type="caution">
    <text evidence="8">The sequence shown here is derived from an EMBL/GenBank/DDBJ whole genome shotgun (WGS) entry which is preliminary data.</text>
</comment>
<comment type="subcellular location">
    <subcellularLocation>
        <location evidence="1">Membrane</location>
        <topology evidence="1">Multi-pass membrane protein</topology>
    </subcellularLocation>
</comment>
<keyword evidence="6" id="KW-0732">Signal</keyword>
<dbReference type="EMBL" id="JBJQND010000010">
    <property type="protein sequence ID" value="KAL3864650.1"/>
    <property type="molecule type" value="Genomic_DNA"/>
</dbReference>
<dbReference type="InterPro" id="IPR053231">
    <property type="entry name" value="GPCR_LN-TM7"/>
</dbReference>
<evidence type="ECO:0000259" key="7">
    <source>
        <dbReference type="PROSITE" id="PS50261"/>
    </source>
</evidence>
<evidence type="ECO:0000313" key="8">
    <source>
        <dbReference type="EMBL" id="KAL3864650.1"/>
    </source>
</evidence>
<gene>
    <name evidence="8" type="ORF">ACJMK2_006314</name>
</gene>
<evidence type="ECO:0000256" key="1">
    <source>
        <dbReference type="ARBA" id="ARBA00004141"/>
    </source>
</evidence>
<organism evidence="8 9">
    <name type="scientific">Sinanodonta woodiana</name>
    <name type="common">Chinese pond mussel</name>
    <name type="synonym">Anodonta woodiana</name>
    <dbReference type="NCBI Taxonomy" id="1069815"/>
    <lineage>
        <taxon>Eukaryota</taxon>
        <taxon>Metazoa</taxon>
        <taxon>Spiralia</taxon>
        <taxon>Lophotrochozoa</taxon>
        <taxon>Mollusca</taxon>
        <taxon>Bivalvia</taxon>
        <taxon>Autobranchia</taxon>
        <taxon>Heteroconchia</taxon>
        <taxon>Palaeoheterodonta</taxon>
        <taxon>Unionida</taxon>
        <taxon>Unionoidea</taxon>
        <taxon>Unionidae</taxon>
        <taxon>Unioninae</taxon>
        <taxon>Sinanodonta</taxon>
    </lineage>
</organism>